<sequence>DIDIYEIGEPTGQSSSPWSSLLLFLKITTDDGYVGWGEAPTELMALPVYEELRELGRIFKGTEVTDIRKNIEEVYKHEYWMPVSMQTTAALSAFEMASWDATGKIYGMPVYKIFGGAFHSRVRAYANAWYGNCVSPEDFVKKAKDAIKLGFTAVKFDPFGDAFDNIDSEHIAHAVDIISSLRQELPNLDLLIECHGRFNANAAIRIANKIKEYDPFFMEEPVHPDQIEGLSR</sequence>
<reference evidence="3 4" key="1">
    <citation type="submission" date="2015-09" db="EMBL/GenBank/DDBJ databases">
        <title>Draft genome sequence of Acidiplasma aeolicum DSM 18409.</title>
        <authorList>
            <person name="Hemp J."/>
        </authorList>
    </citation>
    <scope>NUCLEOTIDE SEQUENCE [LARGE SCALE GENOMIC DNA]</scope>
    <source>
        <strain evidence="3 4">V</strain>
    </source>
</reference>
<dbReference type="InterPro" id="IPR029017">
    <property type="entry name" value="Enolase-like_N"/>
</dbReference>
<dbReference type="InterPro" id="IPR036849">
    <property type="entry name" value="Enolase-like_C_sf"/>
</dbReference>
<dbReference type="EMBL" id="LJCQ01000433">
    <property type="protein sequence ID" value="KPV43870.1"/>
    <property type="molecule type" value="Genomic_DNA"/>
</dbReference>
<dbReference type="Gene3D" id="3.20.20.120">
    <property type="entry name" value="Enolase-like C-terminal domain"/>
    <property type="match status" value="1"/>
</dbReference>
<dbReference type="CDD" id="cd03316">
    <property type="entry name" value="MR_like"/>
    <property type="match status" value="1"/>
</dbReference>
<feature type="non-terminal residue" evidence="3">
    <location>
        <position position="232"/>
    </location>
</feature>
<dbReference type="SUPFAM" id="SSF54826">
    <property type="entry name" value="Enolase N-terminal domain-like"/>
    <property type="match status" value="1"/>
</dbReference>
<dbReference type="Gene3D" id="3.30.390.10">
    <property type="entry name" value="Enolase-like, N-terminal domain"/>
    <property type="match status" value="1"/>
</dbReference>
<dbReference type="GO" id="GO:0016829">
    <property type="term" value="F:lyase activity"/>
    <property type="evidence" value="ECO:0007669"/>
    <property type="project" value="UniProtKB-KW"/>
</dbReference>
<keyword evidence="1" id="KW-0456">Lyase</keyword>
<evidence type="ECO:0000259" key="2">
    <source>
        <dbReference type="SMART" id="SM00922"/>
    </source>
</evidence>
<dbReference type="RefSeq" id="WP_169749839.1">
    <property type="nucleotide sequence ID" value="NZ_LJCQ01000433.1"/>
</dbReference>
<dbReference type="SUPFAM" id="SSF51604">
    <property type="entry name" value="Enolase C-terminal domain-like"/>
    <property type="match status" value="1"/>
</dbReference>
<dbReference type="Proteomes" id="UP000050515">
    <property type="component" value="Unassembled WGS sequence"/>
</dbReference>
<dbReference type="AlphaFoldDB" id="A0A0P9D2Y6"/>
<dbReference type="InterPro" id="IPR029065">
    <property type="entry name" value="Enolase_C-like"/>
</dbReference>
<proteinExistence type="predicted"/>
<dbReference type="InterPro" id="IPR013341">
    <property type="entry name" value="Mandelate_racemase_N_dom"/>
</dbReference>
<feature type="domain" description="Mandelate racemase/muconate lactonizing enzyme C-terminal" evidence="2">
    <location>
        <begin position="136"/>
        <end position="232"/>
    </location>
</feature>
<gene>
    <name evidence="3" type="ORF">SE19_08915</name>
</gene>
<evidence type="ECO:0000313" key="3">
    <source>
        <dbReference type="EMBL" id="KPV43870.1"/>
    </source>
</evidence>
<dbReference type="PANTHER" id="PTHR48080:SF2">
    <property type="entry name" value="D-GALACTONATE DEHYDRATASE"/>
    <property type="match status" value="1"/>
</dbReference>
<accession>A0A0P9D2Y6</accession>
<evidence type="ECO:0000313" key="4">
    <source>
        <dbReference type="Proteomes" id="UP000050515"/>
    </source>
</evidence>
<dbReference type="SMART" id="SM00922">
    <property type="entry name" value="MR_MLE"/>
    <property type="match status" value="1"/>
</dbReference>
<dbReference type="InterPro" id="IPR013342">
    <property type="entry name" value="Mandelate_racemase_C"/>
</dbReference>
<dbReference type="PANTHER" id="PTHR48080">
    <property type="entry name" value="D-GALACTONATE DEHYDRATASE-RELATED"/>
    <property type="match status" value="1"/>
</dbReference>
<protein>
    <submittedName>
        <fullName evidence="3">Mandelate racemase</fullName>
    </submittedName>
</protein>
<feature type="non-terminal residue" evidence="3">
    <location>
        <position position="1"/>
    </location>
</feature>
<dbReference type="Pfam" id="PF02746">
    <property type="entry name" value="MR_MLE_N"/>
    <property type="match status" value="1"/>
</dbReference>
<comment type="caution">
    <text evidence="3">The sequence shown here is derived from an EMBL/GenBank/DDBJ whole genome shotgun (WGS) entry which is preliminary data.</text>
</comment>
<evidence type="ECO:0000256" key="1">
    <source>
        <dbReference type="ARBA" id="ARBA00023239"/>
    </source>
</evidence>
<organism evidence="3 4">
    <name type="scientific">Acidiplasma aeolicum</name>
    <dbReference type="NCBI Taxonomy" id="507754"/>
    <lineage>
        <taxon>Archaea</taxon>
        <taxon>Methanobacteriati</taxon>
        <taxon>Thermoplasmatota</taxon>
        <taxon>Thermoplasmata</taxon>
        <taxon>Thermoplasmatales</taxon>
        <taxon>Ferroplasmaceae</taxon>
        <taxon>Acidiplasma</taxon>
    </lineage>
</organism>
<dbReference type="InterPro" id="IPR034593">
    <property type="entry name" value="DgoD-like"/>
</dbReference>
<dbReference type="Pfam" id="PF13378">
    <property type="entry name" value="MR_MLE_C"/>
    <property type="match status" value="1"/>
</dbReference>
<name>A0A0P9D2Y6_9ARCH</name>